<sequence length="466" mass="51196">MEFELASLRLDIEFALKDAKTGRKLAEAEVTLDEQELYKHKTMFHEIALKDKQDASLLFSVKAMDWGGEYDLYYWGYKSPFDTSFGSVTVPKLYVPPKPQANHTIVNVKLCRNFGMVVFNNGSSEDEIIVCKRSDEPEVLNEVLSDRVNLRDGSNLLQIATGAHHLLMSSLDSSGIKISAIGSNECGQCGISNQDKCTTWSEITDLSSNSLLNIYAGGGHNGKTNNEKVGNSGSSFALRGSNAFGQLGLGDKIDRHSPTSVPINENVRKIAIGNSHTLVLLEDRTMRSFGDNSQGQLGNPQSKECKERLTITEGPYILDVDDVDVYADCNIAIGKGKVFTWGGGVSTPKLVREISARGRVITSVSCGDHCYYAVDNEGKLYAWGRNSKGELGLNHREHADTPQIITELLGKRVSHVFCAEGHAAALVSRNTPTVTRRSEEKPKPIRRNSTPPRPDKSSPRKTCKTQ</sequence>
<dbReference type="Proteomes" id="UP001431209">
    <property type="component" value="Unassembled WGS sequence"/>
</dbReference>
<dbReference type="InterPro" id="IPR000408">
    <property type="entry name" value="Reg_chr_condens"/>
</dbReference>
<evidence type="ECO:0000313" key="4">
    <source>
        <dbReference type="EMBL" id="KAL0478797.1"/>
    </source>
</evidence>
<organism evidence="4 5">
    <name type="scientific">Acrasis kona</name>
    <dbReference type="NCBI Taxonomy" id="1008807"/>
    <lineage>
        <taxon>Eukaryota</taxon>
        <taxon>Discoba</taxon>
        <taxon>Heterolobosea</taxon>
        <taxon>Tetramitia</taxon>
        <taxon>Eutetramitia</taxon>
        <taxon>Acrasidae</taxon>
        <taxon>Acrasis</taxon>
    </lineage>
</organism>
<accession>A0AAW2YNM5</accession>
<dbReference type="InterPro" id="IPR009091">
    <property type="entry name" value="RCC1/BLIP-II"/>
</dbReference>
<dbReference type="EMBL" id="JAOPGA020000467">
    <property type="protein sequence ID" value="KAL0478797.1"/>
    <property type="molecule type" value="Genomic_DNA"/>
</dbReference>
<dbReference type="PRINTS" id="PR00633">
    <property type="entry name" value="RCCNDNSATION"/>
</dbReference>
<reference evidence="4 5" key="1">
    <citation type="submission" date="2024-03" db="EMBL/GenBank/DDBJ databases">
        <title>The Acrasis kona genome and developmental transcriptomes reveal deep origins of eukaryotic multicellular pathways.</title>
        <authorList>
            <person name="Sheikh S."/>
            <person name="Fu C.-J."/>
            <person name="Brown M.W."/>
            <person name="Baldauf S.L."/>
        </authorList>
    </citation>
    <scope>NUCLEOTIDE SEQUENCE [LARGE SCALE GENOMIC DNA]</scope>
    <source>
        <strain evidence="4 5">ATCC MYA-3509</strain>
    </source>
</reference>
<feature type="repeat" description="RCC1" evidence="2">
    <location>
        <begin position="336"/>
        <end position="377"/>
    </location>
</feature>
<feature type="region of interest" description="Disordered" evidence="3">
    <location>
        <begin position="429"/>
        <end position="466"/>
    </location>
</feature>
<evidence type="ECO:0000256" key="2">
    <source>
        <dbReference type="PROSITE-ProRule" id="PRU00235"/>
    </source>
</evidence>
<gene>
    <name evidence="4" type="ORF">AKO1_008364</name>
</gene>
<protein>
    <submittedName>
        <fullName evidence="4">E3 ubiquitin-protein ligase HERC</fullName>
    </submittedName>
</protein>
<comment type="caution">
    <text evidence="4">The sequence shown here is derived from an EMBL/GenBank/DDBJ whole genome shotgun (WGS) entry which is preliminary data.</text>
</comment>
<dbReference type="InterPro" id="IPR051709">
    <property type="entry name" value="Ub-ligase/GTPase-reg"/>
</dbReference>
<keyword evidence="5" id="KW-1185">Reference proteome</keyword>
<feature type="repeat" description="RCC1" evidence="2">
    <location>
        <begin position="378"/>
        <end position="429"/>
    </location>
</feature>
<dbReference type="PANTHER" id="PTHR45622:SF70">
    <property type="entry name" value="SECRETION-REGULATING GUANINE NUCLEOTIDE EXCHANGE FACTOR"/>
    <property type="match status" value="1"/>
</dbReference>
<dbReference type="PANTHER" id="PTHR45622">
    <property type="entry name" value="UBIQUITIN-PROTEIN LIGASE E3A-RELATED"/>
    <property type="match status" value="1"/>
</dbReference>
<dbReference type="Pfam" id="PF00415">
    <property type="entry name" value="RCC1"/>
    <property type="match status" value="2"/>
</dbReference>
<evidence type="ECO:0000256" key="1">
    <source>
        <dbReference type="ARBA" id="ARBA00022737"/>
    </source>
</evidence>
<dbReference type="PROSITE" id="PS50012">
    <property type="entry name" value="RCC1_3"/>
    <property type="match status" value="3"/>
</dbReference>
<dbReference type="Gene3D" id="2.130.10.30">
    <property type="entry name" value="Regulator of chromosome condensation 1/beta-lactamase-inhibitor protein II"/>
    <property type="match status" value="2"/>
</dbReference>
<name>A0AAW2YNM5_9EUKA</name>
<feature type="repeat" description="RCC1" evidence="2">
    <location>
        <begin position="234"/>
        <end position="283"/>
    </location>
</feature>
<evidence type="ECO:0000256" key="3">
    <source>
        <dbReference type="SAM" id="MobiDB-lite"/>
    </source>
</evidence>
<keyword evidence="1" id="KW-0677">Repeat</keyword>
<dbReference type="SUPFAM" id="SSF50985">
    <property type="entry name" value="RCC1/BLIP-II"/>
    <property type="match status" value="2"/>
</dbReference>
<dbReference type="AlphaFoldDB" id="A0AAW2YNM5"/>
<proteinExistence type="predicted"/>
<dbReference type="GO" id="GO:0005737">
    <property type="term" value="C:cytoplasm"/>
    <property type="evidence" value="ECO:0007669"/>
    <property type="project" value="TreeGrafter"/>
</dbReference>
<evidence type="ECO:0000313" key="5">
    <source>
        <dbReference type="Proteomes" id="UP001431209"/>
    </source>
</evidence>